<comment type="similarity">
    <text evidence="9">Belongs to the peptidase M16 family. UQCRC2/QCR2 subfamily.</text>
</comment>
<dbReference type="FunFam" id="3.30.830.10:FF:000021">
    <property type="entry name" value="Cytochrome b-c1 complex subunit 2"/>
    <property type="match status" value="1"/>
</dbReference>
<sequence length="430" mass="43357">MLQSKVAARVVGPLATRGYASVASSAPVVSTANGIKIAAVDGAPDSPLASISLVIKAGSRFETAETAGAAHYLKAFGFRNTQDRTSFRTIREAELNGATLTAEATRENITYRVQCFKEAVPYFVQVLAEVATATKFAEHEFRDVAKVVALESLSARSDPATLALGGVHQAAFRSGLGNSLYAPAASPVATGDAVRQYAQGALTGGRVAVVATGVDADTLAKLVGESGLAELPGAAAAETAGMAAAFTGGAQQVYESASPVAHYALAFGCEPRSAHALGSLLGTQRRLKWSGGVSALSRLAAAEGFRTEAFSFAYSDAGLVGVLVSAPSAQIKGAVEKVAATIQKDVAGAAPDAIQRAAAATAVDVADVLATQKGQLRALGAIALGQSAAALEAVDAAALASAAKTVFKSKPVAAAVGLSQTTAYVDTLGF</sequence>
<comment type="subcellular location">
    <subcellularLocation>
        <location evidence="1">Mitochondrion inner membrane</location>
        <topology evidence="1">Peripheral membrane protein</topology>
        <orientation evidence="1">Matrix side</orientation>
    </subcellularLocation>
</comment>
<accession>A0A9W7YA15</accession>
<keyword evidence="13" id="KW-1185">Reference proteome</keyword>
<evidence type="ECO:0000256" key="1">
    <source>
        <dbReference type="ARBA" id="ARBA00004443"/>
    </source>
</evidence>
<evidence type="ECO:0000256" key="5">
    <source>
        <dbReference type="ARBA" id="ARBA00022946"/>
    </source>
</evidence>
<evidence type="ECO:0000256" key="6">
    <source>
        <dbReference type="ARBA" id="ARBA00022982"/>
    </source>
</evidence>
<evidence type="ECO:0000256" key="4">
    <source>
        <dbReference type="ARBA" id="ARBA00022792"/>
    </source>
</evidence>
<evidence type="ECO:0000259" key="11">
    <source>
        <dbReference type="Pfam" id="PF00675"/>
    </source>
</evidence>
<dbReference type="AlphaFoldDB" id="A0A9W7YA15"/>
<keyword evidence="3" id="KW-0679">Respiratory chain</keyword>
<keyword evidence="7" id="KW-0496">Mitochondrion</keyword>
<dbReference type="Proteomes" id="UP001143981">
    <property type="component" value="Unassembled WGS sequence"/>
</dbReference>
<evidence type="ECO:0000256" key="10">
    <source>
        <dbReference type="ARBA" id="ARBA00040751"/>
    </source>
</evidence>
<keyword evidence="2" id="KW-0813">Transport</keyword>
<proteinExistence type="inferred from homology"/>
<dbReference type="InterPro" id="IPR011765">
    <property type="entry name" value="Pept_M16_N"/>
</dbReference>
<name>A0A9W7YA15_9FUNG</name>
<keyword evidence="4" id="KW-0999">Mitochondrion inner membrane</keyword>
<evidence type="ECO:0000256" key="9">
    <source>
        <dbReference type="ARBA" id="ARBA00038146"/>
    </source>
</evidence>
<dbReference type="InterPro" id="IPR050361">
    <property type="entry name" value="MPP/UQCRC_Complex"/>
</dbReference>
<evidence type="ECO:0000313" key="12">
    <source>
        <dbReference type="EMBL" id="KAJ1727085.1"/>
    </source>
</evidence>
<comment type="caution">
    <text evidence="12">The sequence shown here is derived from an EMBL/GenBank/DDBJ whole genome shotgun (WGS) entry which is preliminary data.</text>
</comment>
<keyword evidence="6" id="KW-0249">Electron transport</keyword>
<dbReference type="PANTHER" id="PTHR11851">
    <property type="entry name" value="METALLOPROTEASE"/>
    <property type="match status" value="1"/>
</dbReference>
<reference evidence="12" key="1">
    <citation type="submission" date="2022-07" db="EMBL/GenBank/DDBJ databases">
        <title>Phylogenomic reconstructions and comparative analyses of Kickxellomycotina fungi.</title>
        <authorList>
            <person name="Reynolds N.K."/>
            <person name="Stajich J.E."/>
            <person name="Barry K."/>
            <person name="Grigoriev I.V."/>
            <person name="Crous P."/>
            <person name="Smith M.E."/>
        </authorList>
    </citation>
    <scope>NUCLEOTIDE SEQUENCE</scope>
    <source>
        <strain evidence="12">BCRC 34381</strain>
    </source>
</reference>
<keyword evidence="5" id="KW-0809">Transit peptide</keyword>
<dbReference type="SUPFAM" id="SSF63411">
    <property type="entry name" value="LuxS/MPP-like metallohydrolase"/>
    <property type="match status" value="2"/>
</dbReference>
<evidence type="ECO:0000256" key="7">
    <source>
        <dbReference type="ARBA" id="ARBA00023128"/>
    </source>
</evidence>
<gene>
    <name evidence="12" type="primary">QCR2</name>
    <name evidence="12" type="ORF">LPJ61_004773</name>
</gene>
<dbReference type="InterPro" id="IPR011249">
    <property type="entry name" value="Metalloenz_LuxS/M16"/>
</dbReference>
<dbReference type="GO" id="GO:0005743">
    <property type="term" value="C:mitochondrial inner membrane"/>
    <property type="evidence" value="ECO:0007669"/>
    <property type="project" value="UniProtKB-SubCell"/>
</dbReference>
<organism evidence="12 13">
    <name type="scientific">Coemansia biformis</name>
    <dbReference type="NCBI Taxonomy" id="1286918"/>
    <lineage>
        <taxon>Eukaryota</taxon>
        <taxon>Fungi</taxon>
        <taxon>Fungi incertae sedis</taxon>
        <taxon>Zoopagomycota</taxon>
        <taxon>Kickxellomycotina</taxon>
        <taxon>Kickxellomycetes</taxon>
        <taxon>Kickxellales</taxon>
        <taxon>Kickxellaceae</taxon>
        <taxon>Coemansia</taxon>
    </lineage>
</organism>
<evidence type="ECO:0000256" key="3">
    <source>
        <dbReference type="ARBA" id="ARBA00022660"/>
    </source>
</evidence>
<evidence type="ECO:0000313" key="13">
    <source>
        <dbReference type="Proteomes" id="UP001143981"/>
    </source>
</evidence>
<dbReference type="EMBL" id="JANBOI010001232">
    <property type="protein sequence ID" value="KAJ1727085.1"/>
    <property type="molecule type" value="Genomic_DNA"/>
</dbReference>
<keyword evidence="8" id="KW-0472">Membrane</keyword>
<dbReference type="Gene3D" id="3.30.830.10">
    <property type="entry name" value="Metalloenzyme, LuxS/M16 peptidase-like"/>
    <property type="match status" value="2"/>
</dbReference>
<evidence type="ECO:0000256" key="2">
    <source>
        <dbReference type="ARBA" id="ARBA00022448"/>
    </source>
</evidence>
<dbReference type="OrthoDB" id="6369905at2759"/>
<dbReference type="PANTHER" id="PTHR11851:SF209">
    <property type="entry name" value="CYTOCHROME B-C1 COMPLEX SUBUNIT 2, MITOCHONDRIAL"/>
    <property type="match status" value="1"/>
</dbReference>
<evidence type="ECO:0000256" key="8">
    <source>
        <dbReference type="ARBA" id="ARBA00023136"/>
    </source>
</evidence>
<protein>
    <recommendedName>
        <fullName evidence="10">Cytochrome b-c1 complex subunit 2, mitochondrial</fullName>
    </recommendedName>
</protein>
<feature type="domain" description="Peptidase M16 N-terminal" evidence="11">
    <location>
        <begin position="44"/>
        <end position="183"/>
    </location>
</feature>
<dbReference type="GO" id="GO:0046872">
    <property type="term" value="F:metal ion binding"/>
    <property type="evidence" value="ECO:0007669"/>
    <property type="project" value="InterPro"/>
</dbReference>
<dbReference type="Pfam" id="PF00675">
    <property type="entry name" value="Peptidase_M16"/>
    <property type="match status" value="1"/>
</dbReference>